<dbReference type="PANTHER" id="PTHR22754">
    <property type="entry name" value="DISCO-INTERACTING PROTEIN 2 DIP2 -RELATED"/>
    <property type="match status" value="1"/>
</dbReference>
<organism evidence="3 4">
    <name type="scientific">Actinokineospora soli</name>
    <dbReference type="NCBI Taxonomy" id="1048753"/>
    <lineage>
        <taxon>Bacteria</taxon>
        <taxon>Bacillati</taxon>
        <taxon>Actinomycetota</taxon>
        <taxon>Actinomycetes</taxon>
        <taxon>Pseudonocardiales</taxon>
        <taxon>Pseudonocardiaceae</taxon>
        <taxon>Actinokineospora</taxon>
    </lineage>
</organism>
<dbReference type="InterPro" id="IPR000873">
    <property type="entry name" value="AMP-dep_synth/lig_dom"/>
</dbReference>
<protein>
    <submittedName>
        <fullName evidence="3">AMP-binding protein</fullName>
    </submittedName>
</protein>
<dbReference type="SUPFAM" id="SSF56801">
    <property type="entry name" value="Acetyl-CoA synthetase-like"/>
    <property type="match status" value="1"/>
</dbReference>
<accession>A0ABW2TQB5</accession>
<evidence type="ECO:0000313" key="4">
    <source>
        <dbReference type="Proteomes" id="UP001596512"/>
    </source>
</evidence>
<comment type="similarity">
    <text evidence="1">Belongs to the ATP-dependent AMP-binding enzyme family.</text>
</comment>
<sequence>MKDSADEFTDLPDRARDLPALLGAWAERMPDAVAIDEWDYRTHPNGSRTPTTWRDYDGRARAVAAWLQRRVAPGEPVAVLAGQGADYLVAFLGALRAGVIAVPLFTPDLPGHDDRLASTLRDCGARTVLTTQSSAESVAAFLRANDLPDDRVICVDTLPAAIGAHFDPVRLDPDAVAYLQYTSGSTGNPRGVMVTHANVVANARQAAAAYGAHHGTTTVSWLPLFHDMGLMLSVGAPLLSGLRTVIMDPLAFIERPERWLRALSANPGAISAAPASPTPTARPA</sequence>
<evidence type="ECO:0000313" key="3">
    <source>
        <dbReference type="EMBL" id="MFC7614733.1"/>
    </source>
</evidence>
<evidence type="ECO:0000259" key="2">
    <source>
        <dbReference type="Pfam" id="PF00501"/>
    </source>
</evidence>
<dbReference type="Gene3D" id="3.40.50.12780">
    <property type="entry name" value="N-terminal domain of ligase-like"/>
    <property type="match status" value="1"/>
</dbReference>
<dbReference type="PANTHER" id="PTHR22754:SF32">
    <property type="entry name" value="DISCO-INTERACTING PROTEIN 2"/>
    <property type="match status" value="1"/>
</dbReference>
<dbReference type="InterPro" id="IPR020845">
    <property type="entry name" value="AMP-binding_CS"/>
</dbReference>
<dbReference type="InterPro" id="IPR042099">
    <property type="entry name" value="ANL_N_sf"/>
</dbReference>
<name>A0ABW2TQB5_9PSEU</name>
<comment type="caution">
    <text evidence="3">The sequence shown here is derived from an EMBL/GenBank/DDBJ whole genome shotgun (WGS) entry which is preliminary data.</text>
</comment>
<dbReference type="EMBL" id="JBHTEY010000004">
    <property type="protein sequence ID" value="MFC7614733.1"/>
    <property type="molecule type" value="Genomic_DNA"/>
</dbReference>
<feature type="domain" description="AMP-dependent synthetase/ligase" evidence="2">
    <location>
        <begin position="24"/>
        <end position="274"/>
    </location>
</feature>
<reference evidence="4" key="1">
    <citation type="journal article" date="2019" name="Int. J. Syst. Evol. Microbiol.">
        <title>The Global Catalogue of Microorganisms (GCM) 10K type strain sequencing project: providing services to taxonomists for standard genome sequencing and annotation.</title>
        <authorList>
            <consortium name="The Broad Institute Genomics Platform"/>
            <consortium name="The Broad Institute Genome Sequencing Center for Infectious Disease"/>
            <person name="Wu L."/>
            <person name="Ma J."/>
        </authorList>
    </citation>
    <scope>NUCLEOTIDE SEQUENCE [LARGE SCALE GENOMIC DNA]</scope>
    <source>
        <strain evidence="4">JCM 17695</strain>
    </source>
</reference>
<dbReference type="Proteomes" id="UP001596512">
    <property type="component" value="Unassembled WGS sequence"/>
</dbReference>
<dbReference type="PROSITE" id="PS00455">
    <property type="entry name" value="AMP_BINDING"/>
    <property type="match status" value="1"/>
</dbReference>
<keyword evidence="4" id="KW-1185">Reference proteome</keyword>
<dbReference type="Pfam" id="PF00501">
    <property type="entry name" value="AMP-binding"/>
    <property type="match status" value="1"/>
</dbReference>
<gene>
    <name evidence="3" type="ORF">ACFQV2_15570</name>
</gene>
<proteinExistence type="inferred from homology"/>
<evidence type="ECO:0000256" key="1">
    <source>
        <dbReference type="ARBA" id="ARBA00006432"/>
    </source>
</evidence>